<dbReference type="Pfam" id="PF00364">
    <property type="entry name" value="Biotin_lipoyl"/>
    <property type="match status" value="1"/>
</dbReference>
<dbReference type="Gene3D" id="2.40.50.100">
    <property type="match status" value="1"/>
</dbReference>
<dbReference type="RefSeq" id="WP_084755980.1">
    <property type="nucleotide sequence ID" value="NZ_FRAP01000028.1"/>
</dbReference>
<feature type="domain" description="Lipoyl-binding" evidence="8">
    <location>
        <begin position="1115"/>
        <end position="1193"/>
    </location>
</feature>
<dbReference type="PROSITE" id="PS00867">
    <property type="entry name" value="CPSASE_2"/>
    <property type="match status" value="1"/>
</dbReference>
<dbReference type="SUPFAM" id="SSF52440">
    <property type="entry name" value="PreATP-grasp domain"/>
    <property type="match status" value="1"/>
</dbReference>
<dbReference type="InterPro" id="IPR011054">
    <property type="entry name" value="Rudment_hybrid_motif"/>
</dbReference>
<dbReference type="FunFam" id="3.40.50.20:FF:000010">
    <property type="entry name" value="Propionyl-CoA carboxylase subunit alpha"/>
    <property type="match status" value="1"/>
</dbReference>
<dbReference type="SUPFAM" id="SSF51246">
    <property type="entry name" value="Rudiment single hybrid motif"/>
    <property type="match status" value="1"/>
</dbReference>
<dbReference type="CDD" id="cd06850">
    <property type="entry name" value="biotinyl_domain"/>
    <property type="match status" value="1"/>
</dbReference>
<dbReference type="AlphaFoldDB" id="A0A1M7AK65"/>
<dbReference type="Gene3D" id="2.40.100.10">
    <property type="entry name" value="Cyclophilin-like"/>
    <property type="match status" value="2"/>
</dbReference>
<dbReference type="SMART" id="SM00796">
    <property type="entry name" value="AHS1"/>
    <property type="match status" value="1"/>
</dbReference>
<dbReference type="GO" id="GO:0016787">
    <property type="term" value="F:hydrolase activity"/>
    <property type="evidence" value="ECO:0007669"/>
    <property type="project" value="UniProtKB-KW"/>
</dbReference>
<dbReference type="PANTHER" id="PTHR18866:SF128">
    <property type="entry name" value="UREA AMIDOLYASE"/>
    <property type="match status" value="1"/>
</dbReference>
<dbReference type="SMART" id="SM00878">
    <property type="entry name" value="Biotin_carb_C"/>
    <property type="match status" value="1"/>
</dbReference>
<dbReference type="PROSITE" id="PS50968">
    <property type="entry name" value="BIOTINYL_LIPOYL"/>
    <property type="match status" value="1"/>
</dbReference>
<evidence type="ECO:0000259" key="8">
    <source>
        <dbReference type="PROSITE" id="PS50968"/>
    </source>
</evidence>
<dbReference type="Proteomes" id="UP000184363">
    <property type="component" value="Unassembled WGS sequence"/>
</dbReference>
<dbReference type="InterPro" id="IPR003833">
    <property type="entry name" value="CT_C_D"/>
</dbReference>
<dbReference type="EMBL" id="FRAP01000028">
    <property type="protein sequence ID" value="SHL43045.1"/>
    <property type="molecule type" value="Genomic_DNA"/>
</dbReference>
<sequence>MFDTVLVANRGEIACRVLRAARELGLRTVAVYSDADAGAPHVHAADRAVRLGPAPASESYLRVDAVLSAAAATGAGAVHPGCGFLAEHAGFARACERSGIVFVGPTPEQIELFGDKQAARAVATAAGIPPVPGSGLLPDAEAAVAAAERLGYPVVLKVVGGGGGVGMRACSDAGAVRAAFGAVTRQATAAFGSAAVFCERYLGRVRHVEVQLFGDGAGRVVTLGTRDCTLQRHHQKIVEEAPAPALPTALEDQLLRAARTLAAAVSYRSAGTVEYLVDVATGRAHFLEVNPRLQVEHPVTEAVTGIDLVEWMLRLALGEQVLDGVPDHGPAVRGHAVEARICAEDPVHDHRRAGGLLTRVRFPEGVRVDSGIETGAVVTPHYDPLLAKVVATGPTRDAALTALGAALAQTRIDGVPTNLAQLRAALADPAVGAAAHTTATLAGIAVTEPRIDVLRGGTLTTVQDFPGRTGYWEVGIPPSGPMDDASFRAANRILGNPEGAPGLEATFTGPALRFSHPATVCVTGALAPVTVDGQPVPQWCPVDVPAGAVLDIGTAAGPGLRTYLAIAGGLDVPGYLGSAATFPLGGIGGYTGRAVATGDVLVPGSLPTGPGDPDVPRPELSHEWELAVTEGPQPAPEYFTAADMRQFYETTWTVQSHADRTGVRLFGPRPRFARPDGGDAGLHPSNVHDNPYSVGAVNVSGDTPILLGPDGPSLGGFACPLTVVCAHRWKLGQLRPGDTVRFVPVTADVADRLRSDPVRCAATLAPLLRTGPDPGEAILARTPARPDRPALVVRRGGDDNLLVEYGPMELDLALRMRVHALGTALTEQRLPGLIDVTPGVRSLHLHVDPDVLPVRRLADLVVEADADLPATADLAVPSRVLRLPLSFDDPVVARAVERYRAGVRAQAPWLPSNTEFVRRINGLGSVDEVRDIMAAAEYLVLGLGDVYLGAPLAVPVDPRHRLVTTKYNPARTWTAADTVGLGGAYLCVYGMDSPGGYQLVGRTVPIWSGHRQRPPFTPGVPWLLRFFDRIRWYPVSAEQLLEERAAFAAGRLDVEITEERFVLAEHLAFLEREADSIAAVERTRRAAFAAERAAWEEAGEFSAAARVPPPRTPEPGSLSVPAGATVVEAPMAAGVWRCEVAPGTRVAAGAPLITLEAMKLEMPVRAPAPGLVLSVHVGPGDQVAPGQPLVVLGEASG</sequence>
<dbReference type="InterPro" id="IPR011761">
    <property type="entry name" value="ATP-grasp"/>
</dbReference>
<evidence type="ECO:0000313" key="12">
    <source>
        <dbReference type="Proteomes" id="UP000184363"/>
    </source>
</evidence>
<dbReference type="OrthoDB" id="4435847at2"/>
<evidence type="ECO:0000256" key="1">
    <source>
        <dbReference type="ARBA" id="ARBA00001953"/>
    </source>
</evidence>
<dbReference type="STRING" id="1848.SAMN05443637_12852"/>
<dbReference type="Pfam" id="PF02786">
    <property type="entry name" value="CPSase_L_D2"/>
    <property type="match status" value="1"/>
</dbReference>
<dbReference type="PANTHER" id="PTHR18866">
    <property type="entry name" value="CARBOXYLASE:PYRUVATE/ACETYL-COA/PROPIONYL-COA CARBOXYLASE"/>
    <property type="match status" value="1"/>
</dbReference>
<dbReference type="InterPro" id="IPR000089">
    <property type="entry name" value="Biotin_lipoyl"/>
</dbReference>
<evidence type="ECO:0000256" key="2">
    <source>
        <dbReference type="ARBA" id="ARBA00022598"/>
    </source>
</evidence>
<dbReference type="PROSITE" id="PS50979">
    <property type="entry name" value="BC"/>
    <property type="match status" value="1"/>
</dbReference>
<dbReference type="InterPro" id="IPR014084">
    <property type="entry name" value="Urea_COase"/>
</dbReference>
<dbReference type="Pfam" id="PF02682">
    <property type="entry name" value="CT_C_D"/>
    <property type="match status" value="1"/>
</dbReference>
<dbReference type="SUPFAM" id="SSF50891">
    <property type="entry name" value="Cyclophilin-like"/>
    <property type="match status" value="2"/>
</dbReference>
<dbReference type="GO" id="GO:0005524">
    <property type="term" value="F:ATP binding"/>
    <property type="evidence" value="ECO:0007669"/>
    <property type="project" value="UniProtKB-UniRule"/>
</dbReference>
<evidence type="ECO:0000256" key="5">
    <source>
        <dbReference type="ARBA" id="ARBA00022840"/>
    </source>
</evidence>
<feature type="domain" description="Biotin carboxylation" evidence="10">
    <location>
        <begin position="1"/>
        <end position="446"/>
    </location>
</feature>
<dbReference type="SUPFAM" id="SSF160467">
    <property type="entry name" value="PH0987 N-terminal domain-like"/>
    <property type="match status" value="1"/>
</dbReference>
<keyword evidence="2" id="KW-0436">Ligase</keyword>
<dbReference type="GO" id="GO:0016874">
    <property type="term" value="F:ligase activity"/>
    <property type="evidence" value="ECO:0007669"/>
    <property type="project" value="UniProtKB-KW"/>
</dbReference>
<comment type="cofactor">
    <cofactor evidence="1">
        <name>biotin</name>
        <dbReference type="ChEBI" id="CHEBI:57586"/>
    </cofactor>
</comment>
<name>A0A1M7AK65_PSETH</name>
<dbReference type="Pfam" id="PF02626">
    <property type="entry name" value="CT_A_B"/>
    <property type="match status" value="1"/>
</dbReference>
<keyword evidence="6" id="KW-0092">Biotin</keyword>
<evidence type="ECO:0000256" key="7">
    <source>
        <dbReference type="PROSITE-ProRule" id="PRU00409"/>
    </source>
</evidence>
<dbReference type="SMART" id="SM00797">
    <property type="entry name" value="AHS2"/>
    <property type="match status" value="1"/>
</dbReference>
<gene>
    <name evidence="11" type="ORF">SAMN05443637_12852</name>
</gene>
<evidence type="ECO:0000313" key="11">
    <source>
        <dbReference type="EMBL" id="SHL43045.1"/>
    </source>
</evidence>
<dbReference type="Pfam" id="PF02785">
    <property type="entry name" value="Biotin_carb_C"/>
    <property type="match status" value="1"/>
</dbReference>
<protein>
    <submittedName>
        <fullName evidence="11">Urea carboxylase</fullName>
    </submittedName>
</protein>
<dbReference type="SUPFAM" id="SSF56059">
    <property type="entry name" value="Glutathione synthetase ATP-binding domain-like"/>
    <property type="match status" value="1"/>
</dbReference>
<keyword evidence="3 7" id="KW-0547">Nucleotide-binding</keyword>
<dbReference type="InterPro" id="IPR016185">
    <property type="entry name" value="PreATP-grasp_dom_sf"/>
</dbReference>
<dbReference type="InterPro" id="IPR003778">
    <property type="entry name" value="CT_A_B"/>
</dbReference>
<proteinExistence type="predicted"/>
<dbReference type="InterPro" id="IPR005481">
    <property type="entry name" value="BC-like_N"/>
</dbReference>
<organism evidence="11 12">
    <name type="scientific">Pseudonocardia thermophila</name>
    <dbReference type="NCBI Taxonomy" id="1848"/>
    <lineage>
        <taxon>Bacteria</taxon>
        <taxon>Bacillati</taxon>
        <taxon>Actinomycetota</taxon>
        <taxon>Actinomycetes</taxon>
        <taxon>Pseudonocardiales</taxon>
        <taxon>Pseudonocardiaceae</taxon>
        <taxon>Pseudonocardia</taxon>
    </lineage>
</organism>
<dbReference type="InterPro" id="IPR011764">
    <property type="entry name" value="Biotin_carboxylation_dom"/>
</dbReference>
<dbReference type="Gene3D" id="3.30.470.20">
    <property type="entry name" value="ATP-grasp fold, B domain"/>
    <property type="match status" value="1"/>
</dbReference>
<reference evidence="11 12" key="1">
    <citation type="submission" date="2016-11" db="EMBL/GenBank/DDBJ databases">
        <authorList>
            <person name="Jaros S."/>
            <person name="Januszkiewicz K."/>
            <person name="Wedrychowicz H."/>
        </authorList>
    </citation>
    <scope>NUCLEOTIDE SEQUENCE [LARGE SCALE GENOMIC DNA]</scope>
    <source>
        <strain evidence="11 12">DSM 43832</strain>
    </source>
</reference>
<dbReference type="InterPro" id="IPR050856">
    <property type="entry name" value="Biotin_carboxylase_complex"/>
</dbReference>
<accession>A0A1M7AK65</accession>
<dbReference type="InterPro" id="IPR005479">
    <property type="entry name" value="CPAse_ATP-bd"/>
</dbReference>
<evidence type="ECO:0000259" key="9">
    <source>
        <dbReference type="PROSITE" id="PS50975"/>
    </source>
</evidence>
<evidence type="ECO:0000256" key="3">
    <source>
        <dbReference type="ARBA" id="ARBA00022741"/>
    </source>
</evidence>
<keyword evidence="12" id="KW-1185">Reference proteome</keyword>
<dbReference type="Gene3D" id="3.30.1360.40">
    <property type="match status" value="1"/>
</dbReference>
<dbReference type="GO" id="GO:0046872">
    <property type="term" value="F:metal ion binding"/>
    <property type="evidence" value="ECO:0007669"/>
    <property type="project" value="InterPro"/>
</dbReference>
<dbReference type="NCBIfam" id="TIGR02712">
    <property type="entry name" value="urea_carbox"/>
    <property type="match status" value="1"/>
</dbReference>
<evidence type="ECO:0000259" key="10">
    <source>
        <dbReference type="PROSITE" id="PS50979"/>
    </source>
</evidence>
<dbReference type="InterPro" id="IPR029000">
    <property type="entry name" value="Cyclophilin-like_dom_sf"/>
</dbReference>
<feature type="domain" description="ATP-grasp" evidence="9">
    <location>
        <begin position="120"/>
        <end position="317"/>
    </location>
</feature>
<dbReference type="InterPro" id="IPR011053">
    <property type="entry name" value="Single_hybrid_motif"/>
</dbReference>
<keyword evidence="5 7" id="KW-0067">ATP-binding</keyword>
<dbReference type="Pfam" id="PF00289">
    <property type="entry name" value="Biotin_carb_N"/>
    <property type="match status" value="1"/>
</dbReference>
<evidence type="ECO:0000256" key="4">
    <source>
        <dbReference type="ARBA" id="ARBA00022801"/>
    </source>
</evidence>
<dbReference type="PROSITE" id="PS50975">
    <property type="entry name" value="ATP_GRASP"/>
    <property type="match status" value="1"/>
</dbReference>
<keyword evidence="4" id="KW-0378">Hydrolase</keyword>
<dbReference type="NCBIfam" id="TIGR00724">
    <property type="entry name" value="urea_amlyse_rel"/>
    <property type="match status" value="1"/>
</dbReference>
<dbReference type="SUPFAM" id="SSF51230">
    <property type="entry name" value="Single hybrid motif"/>
    <property type="match status" value="1"/>
</dbReference>
<evidence type="ECO:0000256" key="6">
    <source>
        <dbReference type="ARBA" id="ARBA00023267"/>
    </source>
</evidence>
<dbReference type="InterPro" id="IPR005482">
    <property type="entry name" value="Biotin_COase_C"/>
</dbReference>